<evidence type="ECO:0000259" key="3">
    <source>
        <dbReference type="PROSITE" id="PS51747"/>
    </source>
</evidence>
<dbReference type="PROSITE" id="PS00903">
    <property type="entry name" value="CYT_DCMP_DEAMINASES_1"/>
    <property type="match status" value="1"/>
</dbReference>
<name>U3A1E7_9SPHN</name>
<evidence type="ECO:0000313" key="4">
    <source>
        <dbReference type="EMBL" id="GAD48588.1"/>
    </source>
</evidence>
<dbReference type="Pfam" id="PF00383">
    <property type="entry name" value="dCMP_cyt_deam_1"/>
    <property type="match status" value="1"/>
</dbReference>
<dbReference type="PROSITE" id="PS51747">
    <property type="entry name" value="CYT_DCMP_DEAMINASES_2"/>
    <property type="match status" value="1"/>
</dbReference>
<dbReference type="OrthoDB" id="9802676at2"/>
<organism evidence="4 5">
    <name type="scientific">Caenibius tardaugens NBRC 16725</name>
    <dbReference type="NCBI Taxonomy" id="1219035"/>
    <lineage>
        <taxon>Bacteria</taxon>
        <taxon>Pseudomonadati</taxon>
        <taxon>Pseudomonadota</taxon>
        <taxon>Alphaproteobacteria</taxon>
        <taxon>Sphingomonadales</taxon>
        <taxon>Erythrobacteraceae</taxon>
        <taxon>Caenibius</taxon>
    </lineage>
</organism>
<proteinExistence type="predicted"/>
<sequence length="165" mass="18047">MDIQRRFLREAIGLAYSNVAKGGRPFGAVIARHGKAVAIGVNTINVTHDPTAHAEMNALREASQVLQTSDLTGCEVYASGQPCPMCMAAMRMAGVTSVTYAYSNEDAAPFGLSTNALYAELAKPFVDQSMAINHVPERFDTHPDLYAEWIRREARKTQMVQVTQV</sequence>
<comment type="caution">
    <text evidence="4">The sequence shown here is derived from an EMBL/GenBank/DDBJ whole genome shotgun (WGS) entry which is preliminary data.</text>
</comment>
<dbReference type="CDD" id="cd01285">
    <property type="entry name" value="nucleoside_deaminase"/>
    <property type="match status" value="1"/>
</dbReference>
<dbReference type="Proteomes" id="UP000016568">
    <property type="component" value="Unassembled WGS sequence"/>
</dbReference>
<keyword evidence="1" id="KW-0479">Metal-binding</keyword>
<protein>
    <submittedName>
        <fullName evidence="4">Guanine deaminase</fullName>
    </submittedName>
</protein>
<dbReference type="GO" id="GO:0008270">
    <property type="term" value="F:zinc ion binding"/>
    <property type="evidence" value="ECO:0007669"/>
    <property type="project" value="InterPro"/>
</dbReference>
<keyword evidence="5" id="KW-1185">Reference proteome</keyword>
<dbReference type="PANTHER" id="PTHR11079">
    <property type="entry name" value="CYTOSINE DEAMINASE FAMILY MEMBER"/>
    <property type="match status" value="1"/>
</dbReference>
<dbReference type="InterPro" id="IPR016193">
    <property type="entry name" value="Cytidine_deaminase-like"/>
</dbReference>
<evidence type="ECO:0000256" key="2">
    <source>
        <dbReference type="ARBA" id="ARBA00022833"/>
    </source>
</evidence>
<dbReference type="GO" id="GO:0006152">
    <property type="term" value="P:purine nucleoside catabolic process"/>
    <property type="evidence" value="ECO:0007669"/>
    <property type="project" value="TreeGrafter"/>
</dbReference>
<dbReference type="Gene3D" id="3.40.140.10">
    <property type="entry name" value="Cytidine Deaminase, domain 2"/>
    <property type="match status" value="1"/>
</dbReference>
<dbReference type="RefSeq" id="WP_021689495.1">
    <property type="nucleotide sequence ID" value="NZ_BASZ01000003.1"/>
</dbReference>
<dbReference type="EMBL" id="BASZ01000003">
    <property type="protein sequence ID" value="GAD48588.1"/>
    <property type="molecule type" value="Genomic_DNA"/>
</dbReference>
<dbReference type="SUPFAM" id="SSF53927">
    <property type="entry name" value="Cytidine deaminase-like"/>
    <property type="match status" value="1"/>
</dbReference>
<dbReference type="GO" id="GO:0047974">
    <property type="term" value="F:guanosine deaminase activity"/>
    <property type="evidence" value="ECO:0007669"/>
    <property type="project" value="TreeGrafter"/>
</dbReference>
<dbReference type="eggNOG" id="COG0590">
    <property type="taxonomic scope" value="Bacteria"/>
</dbReference>
<evidence type="ECO:0000313" key="5">
    <source>
        <dbReference type="Proteomes" id="UP000016568"/>
    </source>
</evidence>
<evidence type="ECO:0000256" key="1">
    <source>
        <dbReference type="ARBA" id="ARBA00022723"/>
    </source>
</evidence>
<reference evidence="4 5" key="1">
    <citation type="submission" date="2013-09" db="EMBL/GenBank/DDBJ databases">
        <title>Whole genome shotgun sequence of Novosphingobium tardaugens NBRC 16725.</title>
        <authorList>
            <person name="Isaki S."/>
            <person name="Hosoyama A."/>
            <person name="Tsuchikane K."/>
            <person name="Katsumata H."/>
            <person name="Ando Y."/>
            <person name="Yamazaki S."/>
            <person name="Fujita N."/>
        </authorList>
    </citation>
    <scope>NUCLEOTIDE SEQUENCE [LARGE SCALE GENOMIC DNA]</scope>
    <source>
        <strain evidence="4 5">NBRC 16725</strain>
    </source>
</reference>
<accession>U3A1E7</accession>
<keyword evidence="2" id="KW-0862">Zinc</keyword>
<dbReference type="PANTHER" id="PTHR11079:SF161">
    <property type="entry name" value="CMP_DCMP-TYPE DEAMINASE DOMAIN-CONTAINING PROTEIN"/>
    <property type="match status" value="1"/>
</dbReference>
<dbReference type="KEGG" id="ntd:EGO55_02905"/>
<gene>
    <name evidence="4" type="primary">guaD</name>
    <name evidence="4" type="ORF">NT2_03_00760</name>
</gene>
<dbReference type="AlphaFoldDB" id="U3A1E7"/>
<feature type="domain" description="CMP/dCMP-type deaminase" evidence="3">
    <location>
        <begin position="2"/>
        <end position="115"/>
    </location>
</feature>
<dbReference type="InterPro" id="IPR016192">
    <property type="entry name" value="APOBEC/CMP_deaminase_Zn-bd"/>
</dbReference>
<dbReference type="InterPro" id="IPR002125">
    <property type="entry name" value="CMP_dCMP_dom"/>
</dbReference>